<name>C0P8P6_DROME</name>
<evidence type="ECO:0000313" key="2">
    <source>
        <dbReference type="EMBL" id="ACN29362.1"/>
    </source>
</evidence>
<feature type="region of interest" description="Disordered" evidence="1">
    <location>
        <begin position="1"/>
        <end position="21"/>
    </location>
</feature>
<evidence type="ECO:0000256" key="1">
    <source>
        <dbReference type="SAM" id="MobiDB-lite"/>
    </source>
</evidence>
<dbReference type="AlphaFoldDB" id="C0P8P6"/>
<reference evidence="2" key="1">
    <citation type="submission" date="2009-02" db="EMBL/GenBank/DDBJ databases">
        <authorList>
            <person name="Carlson J."/>
            <person name="Booth B."/>
            <person name="Frise E."/>
            <person name="Sandler J."/>
            <person name="Wan K."/>
            <person name="Yu C."/>
            <person name="Celniker S."/>
        </authorList>
    </citation>
    <scope>NUCLEOTIDE SEQUENCE</scope>
</reference>
<protein>
    <submittedName>
        <fullName evidence="2">MIP06502p</fullName>
    </submittedName>
</protein>
<accession>C0P8P6</accession>
<sequence length="73" mass="8187">MKPPGSSWSQECPTQLPQEPNSACNKIRAVCHLLRDEGSVRRSHKHSLMARGQVDEAHTHCNLMLTSSVCTFR</sequence>
<organism evidence="2">
    <name type="scientific">Drosophila melanogaster</name>
    <name type="common">Fruit fly</name>
    <dbReference type="NCBI Taxonomy" id="7227"/>
    <lineage>
        <taxon>Eukaryota</taxon>
        <taxon>Metazoa</taxon>
        <taxon>Ecdysozoa</taxon>
        <taxon>Arthropoda</taxon>
        <taxon>Hexapoda</taxon>
        <taxon>Insecta</taxon>
        <taxon>Pterygota</taxon>
        <taxon>Neoptera</taxon>
        <taxon>Endopterygota</taxon>
        <taxon>Diptera</taxon>
        <taxon>Brachycera</taxon>
        <taxon>Muscomorpha</taxon>
        <taxon>Ephydroidea</taxon>
        <taxon>Drosophilidae</taxon>
        <taxon>Drosophila</taxon>
        <taxon>Sophophora</taxon>
    </lineage>
</organism>
<proteinExistence type="evidence at transcript level"/>
<dbReference type="EMBL" id="BT064665">
    <property type="protein sequence ID" value="ACN29362.1"/>
    <property type="molecule type" value="mRNA"/>
</dbReference>